<dbReference type="PANTHER" id="PTHR47785:SF6">
    <property type="entry name" value="ZN(II)2CYS6 TRANSCRIPTION FACTOR (EUROFUNG)"/>
    <property type="match status" value="1"/>
</dbReference>
<dbReference type="Proteomes" id="UP000750711">
    <property type="component" value="Unassembled WGS sequence"/>
</dbReference>
<organism evidence="2 3">
    <name type="scientific">Trichoglossum hirsutum</name>
    <dbReference type="NCBI Taxonomy" id="265104"/>
    <lineage>
        <taxon>Eukaryota</taxon>
        <taxon>Fungi</taxon>
        <taxon>Dikarya</taxon>
        <taxon>Ascomycota</taxon>
        <taxon>Pezizomycotina</taxon>
        <taxon>Geoglossomycetes</taxon>
        <taxon>Geoglossales</taxon>
        <taxon>Geoglossaceae</taxon>
        <taxon>Trichoglossum</taxon>
    </lineage>
</organism>
<dbReference type="PANTHER" id="PTHR47785">
    <property type="entry name" value="ZN(II)2CYS6 TRANSCRIPTION FACTOR (EUROFUNG)-RELATED-RELATED"/>
    <property type="match status" value="1"/>
</dbReference>
<evidence type="ECO:0000313" key="2">
    <source>
        <dbReference type="EMBL" id="KAH0559908.1"/>
    </source>
</evidence>
<reference evidence="2" key="1">
    <citation type="submission" date="2021-03" db="EMBL/GenBank/DDBJ databases">
        <title>Comparative genomics and phylogenomic investigation of the class Geoglossomycetes provide insights into ecological specialization and systematics.</title>
        <authorList>
            <person name="Melie T."/>
            <person name="Pirro S."/>
            <person name="Miller A.N."/>
            <person name="Quandt A."/>
        </authorList>
    </citation>
    <scope>NUCLEOTIDE SEQUENCE</scope>
    <source>
        <strain evidence="2">CAQ_001_2017</strain>
    </source>
</reference>
<keyword evidence="3" id="KW-1185">Reference proteome</keyword>
<sequence>MYETDRLNCTRKDKTLMEILDRLRRLEGKIDILGEPSAQCTSPEVAPKSQAWSDAFQPLRNVPPGQGILSSQLAVSPLGTRVKSTESVSSVPSRRITAAHKLLLWPAIREILDNAGIDTAKDLGPLQRDGTQWLVRILQRESNRAGLPSDANLESRPFVGMQTTRTGPRVVFPELSAEHMQNVSSVYFNTFNFLYPLLDRELFYAQALHKVTTEGFGEGDTESVIALLVLALGQCALDGSVGEPIAGDPGEHSGIRGGTKERPPGLSLFNEARRRMGYLMTQCELENVQIFSLAADEDIDWSTRRGDHIKRAYWHCVLMENGLTLELDLPGTGICEYEDVIPPPDFDGPYSFQDMMESERSHYKYHFLAQMALKKLYSRIQSTMYDSSVNGSEKADDYDGPPVSVIRELARQLDSWRELLPTPLQWSDDKTYEMPQSSTHQAQSTTSALFVPDDYSMSVTNGYSLDILVAVLRTRFYLLKYIIYRPFIYKALHYPDRMTAEDINNCKICLKACLHWPLCMYPPKDKKRLLPQLFSWTQNILGILLIFHMTNQSESLRYIRDTHFEPGELEESASLMLDWIHDMKKVDSNAAWCCGILERLYPS</sequence>
<gene>
    <name evidence="2" type="ORF">GP486_003572</name>
</gene>
<proteinExistence type="predicted"/>
<evidence type="ECO:0000313" key="3">
    <source>
        <dbReference type="Proteomes" id="UP000750711"/>
    </source>
</evidence>
<accession>A0A9P8LCT4</accession>
<comment type="caution">
    <text evidence="2">The sequence shown here is derived from an EMBL/GenBank/DDBJ whole genome shotgun (WGS) entry which is preliminary data.</text>
</comment>
<protein>
    <recommendedName>
        <fullName evidence="4">Transcription factor domain-containing protein</fullName>
    </recommendedName>
</protein>
<evidence type="ECO:0008006" key="4">
    <source>
        <dbReference type="Google" id="ProtNLM"/>
    </source>
</evidence>
<dbReference type="EMBL" id="JAGHQM010000492">
    <property type="protein sequence ID" value="KAH0559908.1"/>
    <property type="molecule type" value="Genomic_DNA"/>
</dbReference>
<dbReference type="InterPro" id="IPR053181">
    <property type="entry name" value="EcdB-like_regulator"/>
</dbReference>
<name>A0A9P8LCT4_9PEZI</name>
<feature type="compositionally biased region" description="Basic and acidic residues" evidence="1">
    <location>
        <begin position="249"/>
        <end position="263"/>
    </location>
</feature>
<feature type="region of interest" description="Disordered" evidence="1">
    <location>
        <begin position="246"/>
        <end position="266"/>
    </location>
</feature>
<dbReference type="CDD" id="cd12148">
    <property type="entry name" value="fungal_TF_MHR"/>
    <property type="match status" value="1"/>
</dbReference>
<evidence type="ECO:0000256" key="1">
    <source>
        <dbReference type="SAM" id="MobiDB-lite"/>
    </source>
</evidence>
<dbReference type="AlphaFoldDB" id="A0A9P8LCT4"/>